<feature type="non-terminal residue" evidence="1">
    <location>
        <position position="1"/>
    </location>
</feature>
<proteinExistence type="predicted"/>
<reference evidence="1 2" key="1">
    <citation type="journal article" date="2019" name="Sci. Rep.">
        <title>Orb-weaving spider Araneus ventricosus genome elucidates the spidroin gene catalogue.</title>
        <authorList>
            <person name="Kono N."/>
            <person name="Nakamura H."/>
            <person name="Ohtoshi R."/>
            <person name="Moran D.A.P."/>
            <person name="Shinohara A."/>
            <person name="Yoshida Y."/>
            <person name="Fujiwara M."/>
            <person name="Mori M."/>
            <person name="Tomita M."/>
            <person name="Arakawa K."/>
        </authorList>
    </citation>
    <scope>NUCLEOTIDE SEQUENCE [LARGE SCALE GENOMIC DNA]</scope>
</reference>
<dbReference type="AlphaFoldDB" id="A0A4Y2TSG5"/>
<accession>A0A4Y2TSG5</accession>
<gene>
    <name evidence="1" type="ORF">AVEN_176595_1</name>
</gene>
<dbReference type="EMBL" id="BGPR01029936">
    <property type="protein sequence ID" value="GBO02086.1"/>
    <property type="molecule type" value="Genomic_DNA"/>
</dbReference>
<keyword evidence="2" id="KW-1185">Reference proteome</keyword>
<protein>
    <submittedName>
        <fullName evidence="1">Uncharacterized protein</fullName>
    </submittedName>
</protein>
<evidence type="ECO:0000313" key="1">
    <source>
        <dbReference type="EMBL" id="GBO02086.1"/>
    </source>
</evidence>
<organism evidence="1 2">
    <name type="scientific">Araneus ventricosus</name>
    <name type="common">Orbweaver spider</name>
    <name type="synonym">Epeira ventricosa</name>
    <dbReference type="NCBI Taxonomy" id="182803"/>
    <lineage>
        <taxon>Eukaryota</taxon>
        <taxon>Metazoa</taxon>
        <taxon>Ecdysozoa</taxon>
        <taxon>Arthropoda</taxon>
        <taxon>Chelicerata</taxon>
        <taxon>Arachnida</taxon>
        <taxon>Araneae</taxon>
        <taxon>Araneomorphae</taxon>
        <taxon>Entelegynae</taxon>
        <taxon>Araneoidea</taxon>
        <taxon>Araneidae</taxon>
        <taxon>Araneus</taxon>
    </lineage>
</organism>
<dbReference type="Proteomes" id="UP000499080">
    <property type="component" value="Unassembled WGS sequence"/>
</dbReference>
<evidence type="ECO:0000313" key="2">
    <source>
        <dbReference type="Proteomes" id="UP000499080"/>
    </source>
</evidence>
<sequence>KKVDRDRERVSRFTRKSLHTPLAFKSFSQSYKYPLATPSSHLNSPLHTETPLHLQTPSGNLTPVVIATWSTPNFISMLILRTRRNI</sequence>
<comment type="caution">
    <text evidence="1">The sequence shown here is derived from an EMBL/GenBank/DDBJ whole genome shotgun (WGS) entry which is preliminary data.</text>
</comment>
<name>A0A4Y2TSG5_ARAVE</name>